<evidence type="ECO:0000313" key="1">
    <source>
        <dbReference type="EMBL" id="SFK54273.1"/>
    </source>
</evidence>
<reference evidence="1 2" key="1">
    <citation type="submission" date="2016-10" db="EMBL/GenBank/DDBJ databases">
        <authorList>
            <person name="de Groot N.N."/>
        </authorList>
    </citation>
    <scope>NUCLEOTIDE SEQUENCE [LARGE SCALE GENOMIC DNA]</scope>
    <source>
        <strain evidence="1 2">DSM 19981</strain>
    </source>
</reference>
<evidence type="ECO:0000313" key="2">
    <source>
        <dbReference type="Proteomes" id="UP000199473"/>
    </source>
</evidence>
<keyword evidence="2" id="KW-1185">Reference proteome</keyword>
<proteinExistence type="predicted"/>
<dbReference type="RefSeq" id="WP_092959658.1">
    <property type="nucleotide sequence ID" value="NZ_FOSQ01000003.1"/>
</dbReference>
<organism evidence="1 2">
    <name type="scientific">Falsiroseomonas stagni DSM 19981</name>
    <dbReference type="NCBI Taxonomy" id="1123062"/>
    <lineage>
        <taxon>Bacteria</taxon>
        <taxon>Pseudomonadati</taxon>
        <taxon>Pseudomonadota</taxon>
        <taxon>Alphaproteobacteria</taxon>
        <taxon>Acetobacterales</taxon>
        <taxon>Roseomonadaceae</taxon>
        <taxon>Falsiroseomonas</taxon>
    </lineage>
</organism>
<dbReference type="OrthoDB" id="7273975at2"/>
<accession>A0A1I4AD96</accession>
<gene>
    <name evidence="1" type="ORF">SAMN02745775_103359</name>
</gene>
<dbReference type="AlphaFoldDB" id="A0A1I4AD96"/>
<dbReference type="STRING" id="1123062.SAMN02745775_103359"/>
<name>A0A1I4AD96_9PROT</name>
<protein>
    <submittedName>
        <fullName evidence="1">Uncharacterized protein</fullName>
    </submittedName>
</protein>
<dbReference type="EMBL" id="FOSQ01000003">
    <property type="protein sequence ID" value="SFK54273.1"/>
    <property type="molecule type" value="Genomic_DNA"/>
</dbReference>
<sequence>MGQGCDAGALHYRGHCIRAWRRKRGWTIRVSRASVTTLPPAVLVMLRNNVPHGRAMLMTEARHWIDRLVDGPPWQGSP</sequence>
<dbReference type="Proteomes" id="UP000199473">
    <property type="component" value="Unassembled WGS sequence"/>
</dbReference>